<sequence>LTIYYLNHNRRSGNDSSTKIKEPENDESQWDPEPVLPDDAPERVFLMQEYIPCYQGLLSYFIPIKPALKMLHAFQHFGNPSLITNTKFLGLIPRQGVDVKTNLSKFIKDHYFTDVCESLHLFELFEIPWMPVSKESTSVSPSQS</sequence>
<dbReference type="Proteomes" id="UP000037035">
    <property type="component" value="Unassembled WGS sequence"/>
</dbReference>
<proteinExistence type="predicted"/>
<evidence type="ECO:0000256" key="1">
    <source>
        <dbReference type="SAM" id="MobiDB-lite"/>
    </source>
</evidence>
<gene>
    <name evidence="2" type="ORF">VP01_11226g1</name>
</gene>
<accession>A0A0L6VTR7</accession>
<evidence type="ECO:0000313" key="2">
    <source>
        <dbReference type="EMBL" id="KNZ63595.1"/>
    </source>
</evidence>
<feature type="non-terminal residue" evidence="2">
    <location>
        <position position="1"/>
    </location>
</feature>
<name>A0A0L6VTR7_9BASI</name>
<comment type="caution">
    <text evidence="2">The sequence shown here is derived from an EMBL/GenBank/DDBJ whole genome shotgun (WGS) entry which is preliminary data.</text>
</comment>
<dbReference type="EMBL" id="LAVV01001362">
    <property type="protein sequence ID" value="KNZ63595.1"/>
    <property type="molecule type" value="Genomic_DNA"/>
</dbReference>
<feature type="non-terminal residue" evidence="2">
    <location>
        <position position="144"/>
    </location>
</feature>
<reference evidence="2 3" key="1">
    <citation type="submission" date="2015-08" db="EMBL/GenBank/DDBJ databases">
        <title>Next Generation Sequencing and Analysis of the Genome of Puccinia sorghi L Schw, the Causal Agent of Maize Common Rust.</title>
        <authorList>
            <person name="Rochi L."/>
            <person name="Burguener G."/>
            <person name="Darino M."/>
            <person name="Turjanski A."/>
            <person name="Kreff E."/>
            <person name="Dieguez M.J."/>
            <person name="Sacco F."/>
        </authorList>
    </citation>
    <scope>NUCLEOTIDE SEQUENCE [LARGE SCALE GENOMIC DNA]</scope>
    <source>
        <strain evidence="2 3">RO10H11247</strain>
    </source>
</reference>
<organism evidence="2 3">
    <name type="scientific">Puccinia sorghi</name>
    <dbReference type="NCBI Taxonomy" id="27349"/>
    <lineage>
        <taxon>Eukaryota</taxon>
        <taxon>Fungi</taxon>
        <taxon>Dikarya</taxon>
        <taxon>Basidiomycota</taxon>
        <taxon>Pucciniomycotina</taxon>
        <taxon>Pucciniomycetes</taxon>
        <taxon>Pucciniales</taxon>
        <taxon>Pucciniaceae</taxon>
        <taxon>Puccinia</taxon>
    </lineage>
</organism>
<keyword evidence="3" id="KW-1185">Reference proteome</keyword>
<feature type="region of interest" description="Disordered" evidence="1">
    <location>
        <begin position="11"/>
        <end position="34"/>
    </location>
</feature>
<evidence type="ECO:0000313" key="3">
    <source>
        <dbReference type="Proteomes" id="UP000037035"/>
    </source>
</evidence>
<dbReference type="VEuPathDB" id="FungiDB:VP01_11226g1"/>
<protein>
    <submittedName>
        <fullName evidence="2">AKL13 protein</fullName>
    </submittedName>
</protein>
<dbReference type="AlphaFoldDB" id="A0A0L6VTR7"/>